<feature type="transmembrane region" description="Helical" evidence="2">
    <location>
        <begin position="70"/>
        <end position="90"/>
    </location>
</feature>
<evidence type="ECO:0000256" key="2">
    <source>
        <dbReference type="SAM" id="Phobius"/>
    </source>
</evidence>
<proteinExistence type="predicted"/>
<evidence type="ECO:0000256" key="1">
    <source>
        <dbReference type="SAM" id="MobiDB-lite"/>
    </source>
</evidence>
<keyword evidence="2" id="KW-0812">Transmembrane</keyword>
<keyword evidence="2" id="KW-0472">Membrane</keyword>
<feature type="region of interest" description="Disordered" evidence="1">
    <location>
        <begin position="1"/>
        <end position="31"/>
    </location>
</feature>
<accession>A0A3M7T7W8</accession>
<keyword evidence="2" id="KW-1133">Transmembrane helix</keyword>
<organism evidence="3 4">
    <name type="scientific">Brachionus plicatilis</name>
    <name type="common">Marine rotifer</name>
    <name type="synonym">Brachionus muelleri</name>
    <dbReference type="NCBI Taxonomy" id="10195"/>
    <lineage>
        <taxon>Eukaryota</taxon>
        <taxon>Metazoa</taxon>
        <taxon>Spiralia</taxon>
        <taxon>Gnathifera</taxon>
        <taxon>Rotifera</taxon>
        <taxon>Eurotatoria</taxon>
        <taxon>Monogononta</taxon>
        <taxon>Pseudotrocha</taxon>
        <taxon>Ploima</taxon>
        <taxon>Brachionidae</taxon>
        <taxon>Brachionus</taxon>
    </lineage>
</organism>
<name>A0A3M7T7W8_BRAPC</name>
<protein>
    <submittedName>
        <fullName evidence="3">Uncharacterized protein</fullName>
    </submittedName>
</protein>
<dbReference type="Proteomes" id="UP000276133">
    <property type="component" value="Unassembled WGS sequence"/>
</dbReference>
<sequence length="117" mass="13463">MSQIIKSDEANDGNVTEDDVDSPTPIIRRGDNLPYEPFKTYESKTKINTINKNFKIEKQNLEKKIKKSFIGNYFFVFQLLIYLKSMITLIRKTALILVRIGIKGFGVKINNSSSEQK</sequence>
<comment type="caution">
    <text evidence="3">The sequence shown here is derived from an EMBL/GenBank/DDBJ whole genome shotgun (WGS) entry which is preliminary data.</text>
</comment>
<gene>
    <name evidence="3" type="ORF">BpHYR1_046232</name>
</gene>
<dbReference type="EMBL" id="REGN01000164">
    <property type="protein sequence ID" value="RNA44029.1"/>
    <property type="molecule type" value="Genomic_DNA"/>
</dbReference>
<reference evidence="3 4" key="1">
    <citation type="journal article" date="2018" name="Sci. Rep.">
        <title>Genomic signatures of local adaptation to the degree of environmental predictability in rotifers.</title>
        <authorList>
            <person name="Franch-Gras L."/>
            <person name="Hahn C."/>
            <person name="Garcia-Roger E.M."/>
            <person name="Carmona M.J."/>
            <person name="Serra M."/>
            <person name="Gomez A."/>
        </authorList>
    </citation>
    <scope>NUCLEOTIDE SEQUENCE [LARGE SCALE GENOMIC DNA]</scope>
    <source>
        <strain evidence="3">HYR1</strain>
    </source>
</reference>
<evidence type="ECO:0000313" key="3">
    <source>
        <dbReference type="EMBL" id="RNA44029.1"/>
    </source>
</evidence>
<dbReference type="AlphaFoldDB" id="A0A3M7T7W8"/>
<evidence type="ECO:0000313" key="4">
    <source>
        <dbReference type="Proteomes" id="UP000276133"/>
    </source>
</evidence>
<keyword evidence="4" id="KW-1185">Reference proteome</keyword>